<protein>
    <submittedName>
        <fullName evidence="5">Uncharacterized protein</fullName>
    </submittedName>
</protein>
<evidence type="ECO:0000256" key="2">
    <source>
        <dbReference type="ARBA" id="ARBA00022741"/>
    </source>
</evidence>
<evidence type="ECO:0000313" key="6">
    <source>
        <dbReference type="Proteomes" id="UP001432322"/>
    </source>
</evidence>
<dbReference type="GO" id="GO:0006950">
    <property type="term" value="P:response to stress"/>
    <property type="evidence" value="ECO:0007669"/>
    <property type="project" value="UniProtKB-ARBA"/>
</dbReference>
<dbReference type="PROSITE" id="PS01036">
    <property type="entry name" value="HSP70_3"/>
    <property type="match status" value="1"/>
</dbReference>
<dbReference type="Gene3D" id="3.90.640.10">
    <property type="entry name" value="Actin, Chain A, domain 4"/>
    <property type="match status" value="1"/>
</dbReference>
<dbReference type="Gene3D" id="3.30.30.30">
    <property type="match status" value="1"/>
</dbReference>
<dbReference type="GO" id="GO:0140662">
    <property type="term" value="F:ATP-dependent protein folding chaperone"/>
    <property type="evidence" value="ECO:0007669"/>
    <property type="project" value="InterPro"/>
</dbReference>
<dbReference type="SUPFAM" id="SSF100920">
    <property type="entry name" value="Heat shock protein 70kD (HSP70), peptide-binding domain"/>
    <property type="match status" value="1"/>
</dbReference>
<dbReference type="EMBL" id="BTSY01000005">
    <property type="protein sequence ID" value="GMT26964.1"/>
    <property type="molecule type" value="Genomic_DNA"/>
</dbReference>
<feature type="non-terminal residue" evidence="5">
    <location>
        <position position="607"/>
    </location>
</feature>
<dbReference type="InterPro" id="IPR043129">
    <property type="entry name" value="ATPase_NBD"/>
</dbReference>
<evidence type="ECO:0000313" key="5">
    <source>
        <dbReference type="EMBL" id="GMT26964.1"/>
    </source>
</evidence>
<accession>A0AAV5WAV9</accession>
<proteinExistence type="inferred from homology"/>
<dbReference type="PANTHER" id="PTHR19375">
    <property type="entry name" value="HEAT SHOCK PROTEIN 70KDA"/>
    <property type="match status" value="1"/>
</dbReference>
<evidence type="ECO:0000256" key="1">
    <source>
        <dbReference type="ARBA" id="ARBA00007381"/>
    </source>
</evidence>
<comment type="similarity">
    <text evidence="1 4">Belongs to the heat shock protein 70 family.</text>
</comment>
<keyword evidence="3 4" id="KW-0067">ATP-binding</keyword>
<dbReference type="InterPro" id="IPR013126">
    <property type="entry name" value="Hsp_70_fam"/>
</dbReference>
<dbReference type="Pfam" id="PF00012">
    <property type="entry name" value="HSP70"/>
    <property type="match status" value="1"/>
</dbReference>
<dbReference type="Gene3D" id="3.30.420.40">
    <property type="match status" value="2"/>
</dbReference>
<dbReference type="Proteomes" id="UP001432322">
    <property type="component" value="Unassembled WGS sequence"/>
</dbReference>
<dbReference type="AlphaFoldDB" id="A0AAV5WAV9"/>
<reference evidence="5" key="1">
    <citation type="submission" date="2023-10" db="EMBL/GenBank/DDBJ databases">
        <title>Genome assembly of Pristionchus species.</title>
        <authorList>
            <person name="Yoshida K."/>
            <person name="Sommer R.J."/>
        </authorList>
    </citation>
    <scope>NUCLEOTIDE SEQUENCE</scope>
    <source>
        <strain evidence="5">RS5133</strain>
    </source>
</reference>
<keyword evidence="6" id="KW-1185">Reference proteome</keyword>
<dbReference type="SUPFAM" id="SSF100934">
    <property type="entry name" value="Heat shock protein 70kD (HSP70), C-terminal subdomain"/>
    <property type="match status" value="1"/>
</dbReference>
<gene>
    <name evidence="5" type="ORF">PFISCL1PPCAC_18261</name>
</gene>
<dbReference type="FunFam" id="3.90.640.10:FF:000010">
    <property type="entry name" value="heat shock 70 kDa protein 14"/>
    <property type="match status" value="1"/>
</dbReference>
<dbReference type="InterPro" id="IPR029047">
    <property type="entry name" value="HSP70_peptide-bd_sf"/>
</dbReference>
<organism evidence="5 6">
    <name type="scientific">Pristionchus fissidentatus</name>
    <dbReference type="NCBI Taxonomy" id="1538716"/>
    <lineage>
        <taxon>Eukaryota</taxon>
        <taxon>Metazoa</taxon>
        <taxon>Ecdysozoa</taxon>
        <taxon>Nematoda</taxon>
        <taxon>Chromadorea</taxon>
        <taxon>Rhabditida</taxon>
        <taxon>Rhabditina</taxon>
        <taxon>Diplogasteromorpha</taxon>
        <taxon>Diplogasteroidea</taxon>
        <taxon>Neodiplogasteridae</taxon>
        <taxon>Pristionchus</taxon>
    </lineage>
</organism>
<dbReference type="Gene3D" id="1.20.1270.10">
    <property type="match status" value="1"/>
</dbReference>
<dbReference type="PRINTS" id="PR00301">
    <property type="entry name" value="HEATSHOCK70"/>
</dbReference>
<dbReference type="InterPro" id="IPR018181">
    <property type="entry name" value="Heat_shock_70_CS"/>
</dbReference>
<dbReference type="GO" id="GO:0005524">
    <property type="term" value="F:ATP binding"/>
    <property type="evidence" value="ECO:0007669"/>
    <property type="project" value="UniProtKB-KW"/>
</dbReference>
<keyword evidence="2 4" id="KW-0547">Nucleotide-binding</keyword>
<name>A0AAV5WAV9_9BILA</name>
<dbReference type="FunFam" id="3.30.30.30:FF:000002">
    <property type="entry name" value="Heat shock 70 kDa protein 4"/>
    <property type="match status" value="1"/>
</dbReference>
<evidence type="ECO:0000256" key="3">
    <source>
        <dbReference type="ARBA" id="ARBA00022840"/>
    </source>
</evidence>
<comment type="caution">
    <text evidence="5">The sequence shown here is derived from an EMBL/GenBank/DDBJ whole genome shotgun (WGS) entry which is preliminary data.</text>
</comment>
<sequence length="607" mass="66609">MVKEECDNVKPNAVAISVGTSYSSVGIFKDGNIEIIPNEQGNRLTPSFVAFTDNGILVGDAAKSQAASNPRNTVFDIKRLIGRKFDAPTVHFRAKHSPFKIVASDGGMTMVQVEYKGETRTFSPEEIYAMILSKMMDIAGSFIGTPVKDAVLTVPALLNNCTRQAIWDAAKIAGLNVFRMINESADAVLTYGIAKKIGERNVLIFDLGGGSLSVAIITIEDGIYEIKSVNGDNHLGGEDCINRLIRYCALVFKKMHNKDIFSDPRALSLLRSECELAMRALSSSLEAPIDFLFDGISFYYKITRDRFEKLCADLFSATVDPVERCLRDAKMEKSSIDEIVLVGGASRVPKVQQLLSEFFNGKTLNVNVNLDEAATAGAALNAAIFSGDKSDVITDMLLLDVAPISLGVETAGGIMTALIKRNTTIPTLTSQTFTTHCDNQTGVFVQVYEGERALTKDNSLLGQFFLFGIAPASKGQPRIEVTFDIDANSSLTVIAQDKSNGNQNLIVIAKNHFSKEDIAKLVGDVDKYQIVIHVEAPKQCGAASLETHVNSMKRQINEETNRDKISDEERKTVIDKCDEVLDWLDSRDFAKKRREVDRVCNPIMDKL</sequence>
<dbReference type="FunFam" id="2.60.34.10:FF:000012">
    <property type="entry name" value="Heat shock 70 kDa protein"/>
    <property type="match status" value="1"/>
</dbReference>
<dbReference type="InterPro" id="IPR029048">
    <property type="entry name" value="HSP70_C_sf"/>
</dbReference>
<evidence type="ECO:0000256" key="4">
    <source>
        <dbReference type="RuleBase" id="RU003322"/>
    </source>
</evidence>
<dbReference type="Gene3D" id="2.60.34.10">
    <property type="entry name" value="Substrate Binding Domain Of DNAk, Chain A, domain 1"/>
    <property type="match status" value="1"/>
</dbReference>
<dbReference type="SUPFAM" id="SSF53067">
    <property type="entry name" value="Actin-like ATPase domain"/>
    <property type="match status" value="2"/>
</dbReference>